<dbReference type="PROSITE" id="PS01031">
    <property type="entry name" value="SHSP"/>
    <property type="match status" value="1"/>
</dbReference>
<dbReference type="CDD" id="cd06464">
    <property type="entry name" value="ACD_sHsps-like"/>
    <property type="match status" value="1"/>
</dbReference>
<organism evidence="6 7">
    <name type="scientific">Pyronema omphalodes (strain CBS 100304)</name>
    <name type="common">Pyronema confluens</name>
    <dbReference type="NCBI Taxonomy" id="1076935"/>
    <lineage>
        <taxon>Eukaryota</taxon>
        <taxon>Fungi</taxon>
        <taxon>Dikarya</taxon>
        <taxon>Ascomycota</taxon>
        <taxon>Pezizomycotina</taxon>
        <taxon>Pezizomycetes</taxon>
        <taxon>Pezizales</taxon>
        <taxon>Pyronemataceae</taxon>
        <taxon>Pyronema</taxon>
    </lineage>
</organism>
<dbReference type="OrthoDB" id="1431247at2759"/>
<reference evidence="6 7" key="1">
    <citation type="journal article" date="2013" name="PLoS Genet.">
        <title>The genome and development-dependent transcriptomes of Pyronema confluens: a window into fungal evolution.</title>
        <authorList>
            <person name="Traeger S."/>
            <person name="Altegoer F."/>
            <person name="Freitag M."/>
            <person name="Gabaldon T."/>
            <person name="Kempken F."/>
            <person name="Kumar A."/>
            <person name="Marcet-Houben M."/>
            <person name="Poggeler S."/>
            <person name="Stajich J.E."/>
            <person name="Nowrousian M."/>
        </authorList>
    </citation>
    <scope>NUCLEOTIDE SEQUENCE [LARGE SCALE GENOMIC DNA]</scope>
    <source>
        <strain evidence="7">CBS 100304</strain>
        <tissue evidence="6">Vegetative mycelium</tissue>
    </source>
</reference>
<evidence type="ECO:0000256" key="4">
    <source>
        <dbReference type="SAM" id="MobiDB-lite"/>
    </source>
</evidence>
<dbReference type="EMBL" id="HF936373">
    <property type="protein sequence ID" value="CCX16212.1"/>
    <property type="molecule type" value="Genomic_DNA"/>
</dbReference>
<dbReference type="STRING" id="1076935.U4LA05"/>
<dbReference type="PANTHER" id="PTHR11527">
    <property type="entry name" value="HEAT-SHOCK PROTEIN 20 FAMILY MEMBER"/>
    <property type="match status" value="1"/>
</dbReference>
<evidence type="ECO:0000313" key="6">
    <source>
        <dbReference type="EMBL" id="CCX16212.1"/>
    </source>
</evidence>
<accession>U4LA05</accession>
<name>U4LA05_PYROM</name>
<dbReference type="OMA" id="VVAPKHQ"/>
<dbReference type="AlphaFoldDB" id="U4LA05"/>
<gene>
    <name evidence="6" type="ORF">PCON_02808</name>
</gene>
<dbReference type="Proteomes" id="UP000018144">
    <property type="component" value="Unassembled WGS sequence"/>
</dbReference>
<feature type="domain" description="SHSP" evidence="5">
    <location>
        <begin position="44"/>
        <end position="197"/>
    </location>
</feature>
<dbReference type="InterPro" id="IPR031107">
    <property type="entry name" value="Small_HSP"/>
</dbReference>
<dbReference type="Gene3D" id="2.60.40.790">
    <property type="match status" value="1"/>
</dbReference>
<evidence type="ECO:0000313" key="7">
    <source>
        <dbReference type="Proteomes" id="UP000018144"/>
    </source>
</evidence>
<sequence>MPFFPRFHYPAETNAHYTAFPTDILRMFDEIDRATSSGSSTSSTSRRAFSPTFDVHETEHEYVLEGEFPGLSDKNNVSIEFTDDKTILISGKIEREFKGWKDEQGKLESAEEQKKIEGGQTTAGQEAEKSDKKVEKKEKLKSPKYWVSERSVGEFSRSFSFPGPVDIDQVKASLEHGILKIVVPKMEKRTGRKIEIC</sequence>
<evidence type="ECO:0000256" key="2">
    <source>
        <dbReference type="PROSITE-ProRule" id="PRU00285"/>
    </source>
</evidence>
<proteinExistence type="inferred from homology"/>
<dbReference type="SUPFAM" id="SSF49764">
    <property type="entry name" value="HSP20-like chaperones"/>
    <property type="match status" value="1"/>
</dbReference>
<feature type="compositionally biased region" description="Basic and acidic residues" evidence="4">
    <location>
        <begin position="100"/>
        <end position="117"/>
    </location>
</feature>
<dbReference type="InterPro" id="IPR008978">
    <property type="entry name" value="HSP20-like_chaperone"/>
</dbReference>
<protein>
    <submittedName>
        <fullName evidence="6">Similar to 30 kDa heat shock protein acc. no. P40920</fullName>
    </submittedName>
</protein>
<dbReference type="Pfam" id="PF00011">
    <property type="entry name" value="HSP20"/>
    <property type="match status" value="1"/>
</dbReference>
<dbReference type="InterPro" id="IPR002068">
    <property type="entry name" value="A-crystallin/Hsp20_dom"/>
</dbReference>
<feature type="compositionally biased region" description="Basic and acidic residues" evidence="4">
    <location>
        <begin position="126"/>
        <end position="141"/>
    </location>
</feature>
<comment type="similarity">
    <text evidence="2 3">Belongs to the small heat shock protein (HSP20) family.</text>
</comment>
<evidence type="ECO:0000256" key="3">
    <source>
        <dbReference type="RuleBase" id="RU003616"/>
    </source>
</evidence>
<evidence type="ECO:0000259" key="5">
    <source>
        <dbReference type="PROSITE" id="PS01031"/>
    </source>
</evidence>
<feature type="region of interest" description="Disordered" evidence="4">
    <location>
        <begin position="100"/>
        <end position="142"/>
    </location>
</feature>
<keyword evidence="1 6" id="KW-0346">Stress response</keyword>
<dbReference type="eggNOG" id="KOG0710">
    <property type="taxonomic scope" value="Eukaryota"/>
</dbReference>
<evidence type="ECO:0000256" key="1">
    <source>
        <dbReference type="ARBA" id="ARBA00023016"/>
    </source>
</evidence>
<keyword evidence="7" id="KW-1185">Reference proteome</keyword>